<dbReference type="OrthoDB" id="3472897at2"/>
<dbReference type="EMBL" id="NKYE01000005">
    <property type="protein sequence ID" value="OZM73314.1"/>
    <property type="molecule type" value="Genomic_DNA"/>
</dbReference>
<keyword evidence="3" id="KW-0804">Transcription</keyword>
<evidence type="ECO:0000313" key="6">
    <source>
        <dbReference type="EMBL" id="OZM73314.1"/>
    </source>
</evidence>
<reference evidence="6 7" key="1">
    <citation type="submission" date="2017-07" db="EMBL/GenBank/DDBJ databases">
        <title>Amycolatopsis antarcticus sp. nov., isolated from the surface of an Antarcticus brown macroalga.</title>
        <authorList>
            <person name="Wang J."/>
            <person name="Leiva S."/>
            <person name="Huang J."/>
            <person name="Huang Y."/>
        </authorList>
    </citation>
    <scope>NUCLEOTIDE SEQUENCE [LARGE SCALE GENOMIC DNA]</scope>
    <source>
        <strain evidence="6 7">AU-G6</strain>
    </source>
</reference>
<dbReference type="PANTHER" id="PTHR30055">
    <property type="entry name" value="HTH-TYPE TRANSCRIPTIONAL REGULATOR RUTR"/>
    <property type="match status" value="1"/>
</dbReference>
<evidence type="ECO:0000256" key="1">
    <source>
        <dbReference type="ARBA" id="ARBA00023015"/>
    </source>
</evidence>
<keyword evidence="1" id="KW-0805">Transcription regulation</keyword>
<accession>A0A263D4A0</accession>
<dbReference type="InterPro" id="IPR036271">
    <property type="entry name" value="Tet_transcr_reg_TetR-rel_C_sf"/>
</dbReference>
<organism evidence="6 7">
    <name type="scientific">Amycolatopsis antarctica</name>
    <dbReference type="NCBI Taxonomy" id="1854586"/>
    <lineage>
        <taxon>Bacteria</taxon>
        <taxon>Bacillati</taxon>
        <taxon>Actinomycetota</taxon>
        <taxon>Actinomycetes</taxon>
        <taxon>Pseudonocardiales</taxon>
        <taxon>Pseudonocardiaceae</taxon>
        <taxon>Amycolatopsis</taxon>
    </lineage>
</organism>
<dbReference type="InParanoid" id="A0A263D4A0"/>
<gene>
    <name evidence="6" type="ORF">CFN78_10695</name>
</gene>
<sequence length="197" mass="21522">MDTREKILVAAATIMRGQGYARATTKEIARAAGYSEATLYKHFPDKTEIFLAVLSEQLPGLSTLLDELEAGRRTVRRNLTVLARTALDFYLHSFPIASSVFSARELLETHSERVRERGAGPRKPLSALAGYLREEQQLGRVRRGADPEAAAALLLGACMQQAMLLLFEGEPVETEKLDALAASLAGTLLGTLRPANR</sequence>
<dbReference type="PROSITE" id="PS50977">
    <property type="entry name" value="HTH_TETR_2"/>
    <property type="match status" value="1"/>
</dbReference>
<dbReference type="PRINTS" id="PR00455">
    <property type="entry name" value="HTHTETR"/>
</dbReference>
<name>A0A263D4A0_9PSEU</name>
<feature type="DNA-binding region" description="H-T-H motif" evidence="4">
    <location>
        <begin position="24"/>
        <end position="43"/>
    </location>
</feature>
<dbReference type="Gene3D" id="1.10.357.10">
    <property type="entry name" value="Tetracycline Repressor, domain 2"/>
    <property type="match status" value="1"/>
</dbReference>
<dbReference type="InterPro" id="IPR050109">
    <property type="entry name" value="HTH-type_TetR-like_transc_reg"/>
</dbReference>
<evidence type="ECO:0000313" key="7">
    <source>
        <dbReference type="Proteomes" id="UP000242444"/>
    </source>
</evidence>
<dbReference type="SUPFAM" id="SSF48498">
    <property type="entry name" value="Tetracyclin repressor-like, C-terminal domain"/>
    <property type="match status" value="1"/>
</dbReference>
<evidence type="ECO:0000259" key="5">
    <source>
        <dbReference type="PROSITE" id="PS50977"/>
    </source>
</evidence>
<keyword evidence="7" id="KW-1185">Reference proteome</keyword>
<dbReference type="Pfam" id="PF00440">
    <property type="entry name" value="TetR_N"/>
    <property type="match status" value="1"/>
</dbReference>
<dbReference type="GO" id="GO:0000976">
    <property type="term" value="F:transcription cis-regulatory region binding"/>
    <property type="evidence" value="ECO:0007669"/>
    <property type="project" value="TreeGrafter"/>
</dbReference>
<dbReference type="AlphaFoldDB" id="A0A263D4A0"/>
<dbReference type="SUPFAM" id="SSF46689">
    <property type="entry name" value="Homeodomain-like"/>
    <property type="match status" value="1"/>
</dbReference>
<evidence type="ECO:0000256" key="3">
    <source>
        <dbReference type="ARBA" id="ARBA00023163"/>
    </source>
</evidence>
<dbReference type="RefSeq" id="WP_094862569.1">
    <property type="nucleotide sequence ID" value="NZ_NKYE01000005.1"/>
</dbReference>
<keyword evidence="2 4" id="KW-0238">DNA-binding</keyword>
<protein>
    <submittedName>
        <fullName evidence="6">TetR family transcriptional regulator</fullName>
    </submittedName>
</protein>
<evidence type="ECO:0000256" key="4">
    <source>
        <dbReference type="PROSITE-ProRule" id="PRU00335"/>
    </source>
</evidence>
<dbReference type="InterPro" id="IPR001647">
    <property type="entry name" value="HTH_TetR"/>
</dbReference>
<dbReference type="GO" id="GO:0003700">
    <property type="term" value="F:DNA-binding transcription factor activity"/>
    <property type="evidence" value="ECO:0007669"/>
    <property type="project" value="TreeGrafter"/>
</dbReference>
<dbReference type="Proteomes" id="UP000242444">
    <property type="component" value="Unassembled WGS sequence"/>
</dbReference>
<evidence type="ECO:0000256" key="2">
    <source>
        <dbReference type="ARBA" id="ARBA00023125"/>
    </source>
</evidence>
<dbReference type="PANTHER" id="PTHR30055:SF234">
    <property type="entry name" value="HTH-TYPE TRANSCRIPTIONAL REGULATOR BETI"/>
    <property type="match status" value="1"/>
</dbReference>
<dbReference type="InterPro" id="IPR009057">
    <property type="entry name" value="Homeodomain-like_sf"/>
</dbReference>
<feature type="domain" description="HTH tetR-type" evidence="5">
    <location>
        <begin position="1"/>
        <end position="61"/>
    </location>
</feature>
<proteinExistence type="predicted"/>
<comment type="caution">
    <text evidence="6">The sequence shown here is derived from an EMBL/GenBank/DDBJ whole genome shotgun (WGS) entry which is preliminary data.</text>
</comment>